<dbReference type="InterPro" id="IPR038770">
    <property type="entry name" value="Na+/solute_symporter_sf"/>
</dbReference>
<gene>
    <name evidence="2" type="ORF">Pla123a_29410</name>
</gene>
<protein>
    <submittedName>
        <fullName evidence="2">Sodium Bile acid symporter family protein</fullName>
    </submittedName>
</protein>
<feature type="transmembrane region" description="Helical" evidence="1">
    <location>
        <begin position="193"/>
        <end position="217"/>
    </location>
</feature>
<feature type="transmembrane region" description="Helical" evidence="1">
    <location>
        <begin position="322"/>
        <end position="344"/>
    </location>
</feature>
<feature type="transmembrane region" description="Helical" evidence="1">
    <location>
        <begin position="151"/>
        <end position="173"/>
    </location>
</feature>
<dbReference type="AlphaFoldDB" id="A0A5C5YMK6"/>
<feature type="transmembrane region" description="Helical" evidence="1">
    <location>
        <begin position="124"/>
        <end position="144"/>
    </location>
</feature>
<dbReference type="EMBL" id="SJPO01000006">
    <property type="protein sequence ID" value="TWT76152.1"/>
    <property type="molecule type" value="Genomic_DNA"/>
</dbReference>
<keyword evidence="1" id="KW-0472">Membrane</keyword>
<comment type="caution">
    <text evidence="2">The sequence shown here is derived from an EMBL/GenBank/DDBJ whole genome shotgun (WGS) entry which is preliminary data.</text>
</comment>
<evidence type="ECO:0000256" key="1">
    <source>
        <dbReference type="SAM" id="Phobius"/>
    </source>
</evidence>
<keyword evidence="1" id="KW-0812">Transmembrane</keyword>
<dbReference type="Gene3D" id="1.20.1530.20">
    <property type="match status" value="1"/>
</dbReference>
<keyword evidence="1" id="KW-1133">Transmembrane helix</keyword>
<dbReference type="Proteomes" id="UP000318478">
    <property type="component" value="Unassembled WGS sequence"/>
</dbReference>
<sequence length="364" mass="37483">MPQQAAHQPPPRVAVERVAQRVHDYFLGLLALCYALAIAAPRAGVWLRDLEFGAGSGVSVSQVLLALLLAIAGVGIDPTRVRESLLRPRLLGGALLAKLIVPVGVVTTIGWGSALLGGVLPAEMLLGLAIVAAMPAAASCPAWTQASAGDVALALGVVVGSTLLGPWAGQYWLPYFAAAAGGDPEVAHGIGRAVLGSYFLLWVLLPSAVGVGVRLVLGPQRTARLRPWIRLAGSGLLLLLIYAFASASLQIVEARSAGERLATAIMLAGVLCVAAFSTGWLIAKLAKASRPTTAALVYGVGMHNNGVALLLADTVLPQESTVFLPIICYALVQHVLAGVVDALFNRGNATNSDEAVSATGVPEQ</sequence>
<proteinExistence type="predicted"/>
<keyword evidence="3" id="KW-1185">Reference proteome</keyword>
<evidence type="ECO:0000313" key="2">
    <source>
        <dbReference type="EMBL" id="TWT76152.1"/>
    </source>
</evidence>
<dbReference type="InterPro" id="IPR004710">
    <property type="entry name" value="Bilac:Na_transpt"/>
</dbReference>
<accession>A0A5C5YMK6</accession>
<feature type="transmembrane region" description="Helical" evidence="1">
    <location>
        <begin position="229"/>
        <end position="249"/>
    </location>
</feature>
<dbReference type="Pfam" id="PF13593">
    <property type="entry name" value="SBF_like"/>
    <property type="match status" value="1"/>
</dbReference>
<reference evidence="2 3" key="1">
    <citation type="submission" date="2019-02" db="EMBL/GenBank/DDBJ databases">
        <title>Deep-cultivation of Planctomycetes and their phenomic and genomic characterization uncovers novel biology.</title>
        <authorList>
            <person name="Wiegand S."/>
            <person name="Jogler M."/>
            <person name="Boedeker C."/>
            <person name="Pinto D."/>
            <person name="Vollmers J."/>
            <person name="Rivas-Marin E."/>
            <person name="Kohn T."/>
            <person name="Peeters S.H."/>
            <person name="Heuer A."/>
            <person name="Rast P."/>
            <person name="Oberbeckmann S."/>
            <person name="Bunk B."/>
            <person name="Jeske O."/>
            <person name="Meyerdierks A."/>
            <person name="Storesund J.E."/>
            <person name="Kallscheuer N."/>
            <person name="Luecker S."/>
            <person name="Lage O.M."/>
            <person name="Pohl T."/>
            <person name="Merkel B.J."/>
            <person name="Hornburger P."/>
            <person name="Mueller R.-W."/>
            <person name="Bruemmer F."/>
            <person name="Labrenz M."/>
            <person name="Spormann A.M."/>
            <person name="Op Den Camp H."/>
            <person name="Overmann J."/>
            <person name="Amann R."/>
            <person name="Jetten M.S.M."/>
            <person name="Mascher T."/>
            <person name="Medema M.H."/>
            <person name="Devos D.P."/>
            <person name="Kaster A.-K."/>
            <person name="Ovreas L."/>
            <person name="Rohde M."/>
            <person name="Galperin M.Y."/>
            <person name="Jogler C."/>
        </authorList>
    </citation>
    <scope>NUCLEOTIDE SEQUENCE [LARGE SCALE GENOMIC DNA]</scope>
    <source>
        <strain evidence="2 3">Pla123a</strain>
    </source>
</reference>
<evidence type="ECO:0000313" key="3">
    <source>
        <dbReference type="Proteomes" id="UP000318478"/>
    </source>
</evidence>
<dbReference type="InterPro" id="IPR016833">
    <property type="entry name" value="Put_Na-Bile_cotransptr"/>
</dbReference>
<feature type="transmembrane region" description="Helical" evidence="1">
    <location>
        <begin position="90"/>
        <end position="112"/>
    </location>
</feature>
<feature type="transmembrane region" description="Helical" evidence="1">
    <location>
        <begin position="59"/>
        <end position="78"/>
    </location>
</feature>
<dbReference type="PANTHER" id="PTHR10361:SF28">
    <property type="entry name" value="P3 PROTEIN-RELATED"/>
    <property type="match status" value="1"/>
</dbReference>
<feature type="transmembrane region" description="Helical" evidence="1">
    <location>
        <begin position="295"/>
        <end position="316"/>
    </location>
</feature>
<feature type="transmembrane region" description="Helical" evidence="1">
    <location>
        <begin position="25"/>
        <end position="47"/>
    </location>
</feature>
<feature type="transmembrane region" description="Helical" evidence="1">
    <location>
        <begin position="261"/>
        <end position="283"/>
    </location>
</feature>
<name>A0A5C5YMK6_9BACT</name>
<dbReference type="PANTHER" id="PTHR10361">
    <property type="entry name" value="SODIUM-BILE ACID COTRANSPORTER"/>
    <property type="match status" value="1"/>
</dbReference>
<organism evidence="2 3">
    <name type="scientific">Posidoniimonas polymericola</name>
    <dbReference type="NCBI Taxonomy" id="2528002"/>
    <lineage>
        <taxon>Bacteria</taxon>
        <taxon>Pseudomonadati</taxon>
        <taxon>Planctomycetota</taxon>
        <taxon>Planctomycetia</taxon>
        <taxon>Pirellulales</taxon>
        <taxon>Lacipirellulaceae</taxon>
        <taxon>Posidoniimonas</taxon>
    </lineage>
</organism>